<accession>L0GUM5</accession>
<reference evidence="1 2" key="1">
    <citation type="submission" date="2011-09" db="EMBL/GenBank/DDBJ databases">
        <title>Complete sequence of chromosome of Thioflavicoccus mobilis 8321.</title>
        <authorList>
            <consortium name="US DOE Joint Genome Institute"/>
            <person name="Lucas S."/>
            <person name="Han J."/>
            <person name="Lapidus A."/>
            <person name="Cheng J.-F."/>
            <person name="Goodwin L."/>
            <person name="Pitluck S."/>
            <person name="Peters L."/>
            <person name="Ovchinnikova G."/>
            <person name="Lu M."/>
            <person name="Detter J.C."/>
            <person name="Han C."/>
            <person name="Tapia R."/>
            <person name="Land M."/>
            <person name="Hauser L."/>
            <person name="Kyrpides N."/>
            <person name="Ivanova N."/>
            <person name="Pagani I."/>
            <person name="Vogl K."/>
            <person name="Liu Z."/>
            <person name="Imhoff J."/>
            <person name="Thiel V."/>
            <person name="Frigaard N.-U."/>
            <person name="Bryant D."/>
            <person name="Woyke T."/>
        </authorList>
    </citation>
    <scope>NUCLEOTIDE SEQUENCE [LARGE SCALE GENOMIC DNA]</scope>
    <source>
        <strain evidence="1 2">8321</strain>
    </source>
</reference>
<dbReference type="AlphaFoldDB" id="L0GUM5"/>
<dbReference type="KEGG" id="tmb:Thimo_0683"/>
<evidence type="ECO:0000313" key="1">
    <source>
        <dbReference type="EMBL" id="AGA89522.1"/>
    </source>
</evidence>
<protein>
    <submittedName>
        <fullName evidence="1">Uncharacterized protein</fullName>
    </submittedName>
</protein>
<evidence type="ECO:0000313" key="2">
    <source>
        <dbReference type="Proteomes" id="UP000010816"/>
    </source>
</evidence>
<sequence length="62" mass="6503">MGRSDILWIAVFSAVLTRRAAGPGSVSGEVDDQPSSSAPICCRMPKVFTKGPAIRGSLIIDL</sequence>
<proteinExistence type="predicted"/>
<dbReference type="EMBL" id="CP003051">
    <property type="protein sequence ID" value="AGA89522.1"/>
    <property type="molecule type" value="Genomic_DNA"/>
</dbReference>
<gene>
    <name evidence="1" type="ORF">Thimo_0683</name>
</gene>
<name>L0GUM5_9GAMM</name>
<dbReference type="HOGENOM" id="CLU_2902889_0_0_6"/>
<keyword evidence="2" id="KW-1185">Reference proteome</keyword>
<dbReference type="Proteomes" id="UP000010816">
    <property type="component" value="Chromosome"/>
</dbReference>
<organism evidence="1 2">
    <name type="scientific">Thioflavicoccus mobilis 8321</name>
    <dbReference type="NCBI Taxonomy" id="765912"/>
    <lineage>
        <taxon>Bacteria</taxon>
        <taxon>Pseudomonadati</taxon>
        <taxon>Pseudomonadota</taxon>
        <taxon>Gammaproteobacteria</taxon>
        <taxon>Chromatiales</taxon>
        <taxon>Chromatiaceae</taxon>
        <taxon>Thioflavicoccus</taxon>
    </lineage>
</organism>